<evidence type="ECO:0000256" key="4">
    <source>
        <dbReference type="ARBA" id="ARBA00022723"/>
    </source>
</evidence>
<protein>
    <recommendedName>
        <fullName evidence="3">5'-nucleotidase</fullName>
        <ecNumber evidence="3">3.1.3.5</ecNumber>
    </recommendedName>
</protein>
<comment type="caution">
    <text evidence="11">The sequence shown here is derived from an EMBL/GenBank/DDBJ whole genome shotgun (WGS) entry which is preliminary data.</text>
</comment>
<dbReference type="Gene3D" id="3.60.21.10">
    <property type="match status" value="1"/>
</dbReference>
<dbReference type="PROSITE" id="PS00786">
    <property type="entry name" value="5_NUCLEOTIDASE_2"/>
    <property type="match status" value="1"/>
</dbReference>
<reference evidence="11" key="1">
    <citation type="submission" date="2021-10" db="EMBL/GenBank/DDBJ databases">
        <title>Tropical sea cucumber genome reveals ecological adaptation and Cuvierian tubules defense mechanism.</title>
        <authorList>
            <person name="Chen T."/>
        </authorList>
    </citation>
    <scope>NUCLEOTIDE SEQUENCE</scope>
    <source>
        <strain evidence="11">Nanhai2018</strain>
        <tissue evidence="11">Muscle</tissue>
    </source>
</reference>
<dbReference type="OrthoDB" id="7722975at2759"/>
<dbReference type="GO" id="GO:0006196">
    <property type="term" value="P:AMP catabolic process"/>
    <property type="evidence" value="ECO:0007669"/>
    <property type="project" value="TreeGrafter"/>
</dbReference>
<evidence type="ECO:0000259" key="10">
    <source>
        <dbReference type="Pfam" id="PF02872"/>
    </source>
</evidence>
<dbReference type="SUPFAM" id="SSF55816">
    <property type="entry name" value="5'-nucleotidase (syn. UDP-sugar hydrolase), C-terminal domain"/>
    <property type="match status" value="1"/>
</dbReference>
<evidence type="ECO:0000256" key="8">
    <source>
        <dbReference type="RuleBase" id="RU362119"/>
    </source>
</evidence>
<dbReference type="Pfam" id="PF00149">
    <property type="entry name" value="Metallophos"/>
    <property type="match status" value="1"/>
</dbReference>
<dbReference type="InterPro" id="IPR008334">
    <property type="entry name" value="5'-Nucleotdase_C"/>
</dbReference>
<keyword evidence="4" id="KW-0479">Metal-binding</keyword>
<evidence type="ECO:0000256" key="2">
    <source>
        <dbReference type="ARBA" id="ARBA00006654"/>
    </source>
</evidence>
<dbReference type="PANTHER" id="PTHR11575">
    <property type="entry name" value="5'-NUCLEOTIDASE-RELATED"/>
    <property type="match status" value="1"/>
</dbReference>
<accession>A0A9Q0YPA7</accession>
<dbReference type="Gene3D" id="3.90.780.10">
    <property type="entry name" value="5'-Nucleotidase, C-terminal domain"/>
    <property type="match status" value="1"/>
</dbReference>
<keyword evidence="5" id="KW-0732">Signal</keyword>
<name>A0A9Q0YPA7_HOLLE</name>
<dbReference type="FunFam" id="3.60.21.10:FF:000020">
    <property type="entry name" value="NT5E isoform 4"/>
    <property type="match status" value="1"/>
</dbReference>
<evidence type="ECO:0000256" key="3">
    <source>
        <dbReference type="ARBA" id="ARBA00012643"/>
    </source>
</evidence>
<dbReference type="PROSITE" id="PS00785">
    <property type="entry name" value="5_NUCLEOTIDASE_1"/>
    <property type="match status" value="1"/>
</dbReference>
<organism evidence="11 12">
    <name type="scientific">Holothuria leucospilota</name>
    <name type="common">Black long sea cucumber</name>
    <name type="synonym">Mertensiothuria leucospilota</name>
    <dbReference type="NCBI Taxonomy" id="206669"/>
    <lineage>
        <taxon>Eukaryota</taxon>
        <taxon>Metazoa</taxon>
        <taxon>Echinodermata</taxon>
        <taxon>Eleutherozoa</taxon>
        <taxon>Echinozoa</taxon>
        <taxon>Holothuroidea</taxon>
        <taxon>Aspidochirotacea</taxon>
        <taxon>Aspidochirotida</taxon>
        <taxon>Holothuriidae</taxon>
        <taxon>Holothuria</taxon>
    </lineage>
</organism>
<dbReference type="CDD" id="cd07409">
    <property type="entry name" value="MPP_CD73_N"/>
    <property type="match status" value="1"/>
</dbReference>
<dbReference type="InterPro" id="IPR036907">
    <property type="entry name" value="5'-Nucleotdase_C_sf"/>
</dbReference>
<dbReference type="InterPro" id="IPR029052">
    <property type="entry name" value="Metallo-depent_PP-like"/>
</dbReference>
<dbReference type="GO" id="GO:0005886">
    <property type="term" value="C:plasma membrane"/>
    <property type="evidence" value="ECO:0007669"/>
    <property type="project" value="TreeGrafter"/>
</dbReference>
<dbReference type="SUPFAM" id="SSF56300">
    <property type="entry name" value="Metallo-dependent phosphatases"/>
    <property type="match status" value="1"/>
</dbReference>
<dbReference type="Pfam" id="PF02872">
    <property type="entry name" value="5_nucleotid_C"/>
    <property type="match status" value="1"/>
</dbReference>
<dbReference type="PANTHER" id="PTHR11575:SF24">
    <property type="entry name" value="5'-NUCLEOTIDASE"/>
    <property type="match status" value="1"/>
</dbReference>
<evidence type="ECO:0000313" key="11">
    <source>
        <dbReference type="EMBL" id="KAJ8023892.1"/>
    </source>
</evidence>
<comment type="catalytic activity">
    <reaction evidence="1">
        <text>a ribonucleoside 5'-phosphate + H2O = a ribonucleoside + phosphate</text>
        <dbReference type="Rhea" id="RHEA:12484"/>
        <dbReference type="ChEBI" id="CHEBI:15377"/>
        <dbReference type="ChEBI" id="CHEBI:18254"/>
        <dbReference type="ChEBI" id="CHEBI:43474"/>
        <dbReference type="ChEBI" id="CHEBI:58043"/>
        <dbReference type="EC" id="3.1.3.5"/>
    </reaction>
</comment>
<dbReference type="AlphaFoldDB" id="A0A9Q0YPA7"/>
<dbReference type="PRINTS" id="PR01607">
    <property type="entry name" value="APYRASEFAMLY"/>
</dbReference>
<evidence type="ECO:0000313" key="12">
    <source>
        <dbReference type="Proteomes" id="UP001152320"/>
    </source>
</evidence>
<dbReference type="EMBL" id="JAIZAY010000019">
    <property type="protein sequence ID" value="KAJ8023892.1"/>
    <property type="molecule type" value="Genomic_DNA"/>
</dbReference>
<keyword evidence="6 8" id="KW-0547">Nucleotide-binding</keyword>
<dbReference type="Proteomes" id="UP001152320">
    <property type="component" value="Chromosome 19"/>
</dbReference>
<evidence type="ECO:0000259" key="9">
    <source>
        <dbReference type="Pfam" id="PF00149"/>
    </source>
</evidence>
<dbReference type="EC" id="3.1.3.5" evidence="3"/>
<evidence type="ECO:0000256" key="6">
    <source>
        <dbReference type="ARBA" id="ARBA00022741"/>
    </source>
</evidence>
<feature type="domain" description="5'-Nucleotidase C-terminal" evidence="10">
    <location>
        <begin position="339"/>
        <end position="511"/>
    </location>
</feature>
<evidence type="ECO:0000256" key="1">
    <source>
        <dbReference type="ARBA" id="ARBA00000815"/>
    </source>
</evidence>
<sequence>MAPAELLKVFVAYTVLVIATCNYELTILHTNDVHARFEQFDRYGVSCSAEDAAQGYCYGGVARRYTMAEEIRGSRENVLLLDAGDQFQGTLWFYHYQGSATSHFMNALKYDAMALGNHEFDLEIEGLIPFLQNVTFPVLSCNIDDSKEPLIQGRYWPSITVTIGGEEIGIVGYIYSKTNTISPTGDLIFLPEVDSIQEEVDFLLANGVTKIIALGHSGIDIDLEIARKVRGVDVVVGGHSDTFLYNGEVPPGEITPVYDSYPIVINPDYDPALNILVVQDGSFGKYLGDLQVTFDDAGNVNGWSGNPILLDNTVKEDPGILAEVEEMGKVVQESFNEIVGQTHVLLQGDIYSCREEECNLGNLVCDAMLWEHIKYQDESSWSDVSIAIMPSGSIRSSISQGEISVGDVSTVLPFGNTNDIFELEGRYLIEVLEHSVARYNPAIHPGEFLQYSGISVTYNLNNDPGNRVVSAQVICTNCSIPKYEPLELDRMYKIVTTSYVAGGGDGYTVIDEHKQNYVTGNLDTSTMSDYIETHSPIYIGLQDRIKFVETNDYCSSSGRLPVSFLMLLCLSFISVVLRSL</sequence>
<keyword evidence="7 8" id="KW-0378">Hydrolase</keyword>
<evidence type="ECO:0000256" key="7">
    <source>
        <dbReference type="ARBA" id="ARBA00022801"/>
    </source>
</evidence>
<dbReference type="GO" id="GO:0046872">
    <property type="term" value="F:metal ion binding"/>
    <property type="evidence" value="ECO:0007669"/>
    <property type="project" value="UniProtKB-KW"/>
</dbReference>
<dbReference type="InterPro" id="IPR006146">
    <property type="entry name" value="5'-Nucleotdase_CS"/>
</dbReference>
<dbReference type="GO" id="GO:0000166">
    <property type="term" value="F:nucleotide binding"/>
    <property type="evidence" value="ECO:0007669"/>
    <property type="project" value="UniProtKB-KW"/>
</dbReference>
<comment type="similarity">
    <text evidence="2 8">Belongs to the 5'-nucleotidase family.</text>
</comment>
<gene>
    <name evidence="11" type="ORF">HOLleu_36462</name>
</gene>
<dbReference type="InterPro" id="IPR004843">
    <property type="entry name" value="Calcineurin-like_PHP"/>
</dbReference>
<dbReference type="FunFam" id="3.90.780.10:FF:000001">
    <property type="entry name" value="NT5E isoform 3"/>
    <property type="match status" value="1"/>
</dbReference>
<feature type="domain" description="Calcineurin-like phosphoesterase" evidence="9">
    <location>
        <begin position="25"/>
        <end position="240"/>
    </location>
</feature>
<dbReference type="GO" id="GO:0008253">
    <property type="term" value="F:5'-nucleotidase activity"/>
    <property type="evidence" value="ECO:0007669"/>
    <property type="project" value="UniProtKB-EC"/>
</dbReference>
<dbReference type="InterPro" id="IPR006179">
    <property type="entry name" value="5_nucleotidase/apyrase"/>
</dbReference>
<keyword evidence="12" id="KW-1185">Reference proteome</keyword>
<evidence type="ECO:0000256" key="5">
    <source>
        <dbReference type="ARBA" id="ARBA00022729"/>
    </source>
</evidence>
<proteinExistence type="inferred from homology"/>